<evidence type="ECO:0000256" key="2">
    <source>
        <dbReference type="ARBA" id="ARBA00022730"/>
    </source>
</evidence>
<evidence type="ECO:0000256" key="4">
    <source>
        <dbReference type="ARBA" id="ARBA00022980"/>
    </source>
</evidence>
<dbReference type="Pfam" id="PF16121">
    <property type="entry name" value="40S_S4_C"/>
    <property type="match status" value="1"/>
</dbReference>
<dbReference type="InterPro" id="IPR038237">
    <property type="entry name" value="Ribosomal_eS4_central_sf"/>
</dbReference>
<dbReference type="InterPro" id="IPR000876">
    <property type="entry name" value="Ribosomal_eS4"/>
</dbReference>
<evidence type="ECO:0000256" key="1">
    <source>
        <dbReference type="ARBA" id="ARBA00007500"/>
    </source>
</evidence>
<keyword evidence="4" id="KW-0689">Ribosomal protein</keyword>
<dbReference type="Proteomes" id="UP000269721">
    <property type="component" value="Unassembled WGS sequence"/>
</dbReference>
<protein>
    <submittedName>
        <fullName evidence="8">Ribosomal family S4e-domain-containing protein</fullName>
    </submittedName>
</protein>
<accession>A0A4P9W9E3</accession>
<evidence type="ECO:0000259" key="7">
    <source>
        <dbReference type="Pfam" id="PF16121"/>
    </source>
</evidence>
<evidence type="ECO:0000256" key="5">
    <source>
        <dbReference type="ARBA" id="ARBA00023274"/>
    </source>
</evidence>
<dbReference type="InterPro" id="IPR041982">
    <property type="entry name" value="Ribosomal_eS4_KOW"/>
</dbReference>
<dbReference type="CDD" id="cd06087">
    <property type="entry name" value="KOW_RPS4"/>
    <property type="match status" value="1"/>
</dbReference>
<dbReference type="PANTHER" id="PTHR11581">
    <property type="entry name" value="30S/40S RIBOSOMAL PROTEIN S4"/>
    <property type="match status" value="1"/>
</dbReference>
<dbReference type="AlphaFoldDB" id="A0A4P9W9E3"/>
<dbReference type="InterPro" id="IPR013845">
    <property type="entry name" value="Ribosomal_eS4_central_region"/>
</dbReference>
<evidence type="ECO:0000313" key="9">
    <source>
        <dbReference type="Proteomes" id="UP000269721"/>
    </source>
</evidence>
<evidence type="ECO:0000259" key="6">
    <source>
        <dbReference type="Pfam" id="PF00900"/>
    </source>
</evidence>
<keyword evidence="2" id="KW-0699">rRNA-binding</keyword>
<dbReference type="InterPro" id="IPR032277">
    <property type="entry name" value="Ribosomal_eS4_C"/>
</dbReference>
<reference evidence="9" key="1">
    <citation type="journal article" date="2018" name="Nat. Microbiol.">
        <title>Leveraging single-cell genomics to expand the fungal tree of life.</title>
        <authorList>
            <person name="Ahrendt S.R."/>
            <person name="Quandt C.A."/>
            <person name="Ciobanu D."/>
            <person name="Clum A."/>
            <person name="Salamov A."/>
            <person name="Andreopoulos B."/>
            <person name="Cheng J.F."/>
            <person name="Woyke T."/>
            <person name="Pelin A."/>
            <person name="Henrissat B."/>
            <person name="Reynolds N.K."/>
            <person name="Benny G.L."/>
            <person name="Smith M.E."/>
            <person name="James T.Y."/>
            <person name="Grigoriev I.V."/>
        </authorList>
    </citation>
    <scope>NUCLEOTIDE SEQUENCE [LARGE SCALE GENOMIC DNA]</scope>
</reference>
<sequence>MVNRRLTHPLEASLPNAIRQARQLTCVAAIISCGSVGSLTNNPRPTLGVISIEKTGEHLGLVYDTKGCFAIHRITSEEAQYKLCKVKKLEVGAKGTPFIVTHDGRTIPFSDPLIDVHDAVNLDLESGKRHHGGFDIVHMNDSVNRQFATRLGNVFVIGSGSKPWISLRARLTITEERDRLRAQASA</sequence>
<dbReference type="EMBL" id="KZ997881">
    <property type="protein sequence ID" value="RKO86826.1"/>
    <property type="molecule type" value="Genomic_DNA"/>
</dbReference>
<dbReference type="Gene3D" id="3.10.290.10">
    <property type="entry name" value="RNA-binding S4 domain"/>
    <property type="match status" value="1"/>
</dbReference>
<dbReference type="OrthoDB" id="1109245at2759"/>
<dbReference type="GO" id="GO:0003735">
    <property type="term" value="F:structural constituent of ribosome"/>
    <property type="evidence" value="ECO:0007669"/>
    <property type="project" value="InterPro"/>
</dbReference>
<dbReference type="Pfam" id="PF00900">
    <property type="entry name" value="Ribosomal_S4e"/>
    <property type="match status" value="1"/>
</dbReference>
<dbReference type="PROSITE" id="PS51257">
    <property type="entry name" value="PROKAR_LIPOPROTEIN"/>
    <property type="match status" value="1"/>
</dbReference>
<name>A0A4P9W9E3_9FUNG</name>
<feature type="domain" description="Small ribosomal subunit protein eS4 C-terminal" evidence="7">
    <location>
        <begin position="141"/>
        <end position="183"/>
    </location>
</feature>
<gene>
    <name evidence="8" type="ORF">BDK51DRAFT_35713</name>
</gene>
<evidence type="ECO:0000313" key="8">
    <source>
        <dbReference type="EMBL" id="RKO86826.1"/>
    </source>
</evidence>
<dbReference type="PANTHER" id="PTHR11581:SF0">
    <property type="entry name" value="SMALL RIBOSOMAL SUBUNIT PROTEIN ES4"/>
    <property type="match status" value="1"/>
</dbReference>
<organism evidence="8 9">
    <name type="scientific">Blyttiomyces helicus</name>
    <dbReference type="NCBI Taxonomy" id="388810"/>
    <lineage>
        <taxon>Eukaryota</taxon>
        <taxon>Fungi</taxon>
        <taxon>Fungi incertae sedis</taxon>
        <taxon>Chytridiomycota</taxon>
        <taxon>Chytridiomycota incertae sedis</taxon>
        <taxon>Chytridiomycetes</taxon>
        <taxon>Chytridiomycetes incertae sedis</taxon>
        <taxon>Blyttiomyces</taxon>
    </lineage>
</organism>
<dbReference type="GO" id="GO:0019843">
    <property type="term" value="F:rRNA binding"/>
    <property type="evidence" value="ECO:0007669"/>
    <property type="project" value="UniProtKB-KW"/>
</dbReference>
<dbReference type="FunFam" id="2.40.50.740:FF:000001">
    <property type="entry name" value="40S ribosomal protein S4"/>
    <property type="match status" value="1"/>
</dbReference>
<dbReference type="Gene3D" id="2.40.50.740">
    <property type="match status" value="1"/>
</dbReference>
<evidence type="ECO:0000256" key="3">
    <source>
        <dbReference type="ARBA" id="ARBA00022884"/>
    </source>
</evidence>
<dbReference type="Gene3D" id="2.30.30.30">
    <property type="match status" value="1"/>
</dbReference>
<keyword evidence="3" id="KW-0694">RNA-binding</keyword>
<keyword evidence="9" id="KW-1185">Reference proteome</keyword>
<dbReference type="InterPro" id="IPR014722">
    <property type="entry name" value="Rib_uL2_dom2"/>
</dbReference>
<proteinExistence type="inferred from homology"/>
<dbReference type="GO" id="GO:0006412">
    <property type="term" value="P:translation"/>
    <property type="evidence" value="ECO:0007669"/>
    <property type="project" value="InterPro"/>
</dbReference>
<dbReference type="GO" id="GO:0022627">
    <property type="term" value="C:cytosolic small ribosomal subunit"/>
    <property type="evidence" value="ECO:0007669"/>
    <property type="project" value="TreeGrafter"/>
</dbReference>
<keyword evidence="5" id="KW-0687">Ribonucleoprotein</keyword>
<dbReference type="InterPro" id="IPR036986">
    <property type="entry name" value="S4_RNA-bd_sf"/>
</dbReference>
<feature type="domain" description="Small ribosomal subunit protein eS4 central region" evidence="6">
    <location>
        <begin position="55"/>
        <end position="128"/>
    </location>
</feature>
<comment type="similarity">
    <text evidence="1">Belongs to the eukaryotic ribosomal protein eS4 family.</text>
</comment>